<dbReference type="RefSeq" id="WP_149848695.1">
    <property type="nucleotide sequence ID" value="NZ_VUOB01000010.1"/>
</dbReference>
<dbReference type="AlphaFoldDB" id="A0A5B2XPW2"/>
<evidence type="ECO:0000313" key="7">
    <source>
        <dbReference type="EMBL" id="KAA2264899.1"/>
    </source>
</evidence>
<dbReference type="GO" id="GO:0033499">
    <property type="term" value="P:galactose catabolic process via UDP-galactose, Leloir pathway"/>
    <property type="evidence" value="ECO:0007669"/>
    <property type="project" value="TreeGrafter"/>
</dbReference>
<sequence length="308" mass="32549">MRVLITGATGYVGHAVVRELLGAGHTPRLLLRPTTDSTAAQIAGTEVVVGDVLDRASLAAAVEDVDAVVHLAALGRVRESFERPVEYFRVNVGGTLNLLDAMADRVPRLVLASTGSVYGAPERQPITELATVAPTNPYAASKAAAEQAVRWAAQAGQVRATTLRLFNVAGAAHGRGDPDDSRVITRTVAVAAGRLPRLDVFGDGASVRDFVHVADVARAITLAAQADPPGGHATYNLGASQATVTEIIDAVRRVTGREVPIDRHAARPGESRCLRADTTAIRRALSWRPTRSTLEEIIASQWQAERAG</sequence>
<accession>A0A5B2XPW2</accession>
<dbReference type="Proteomes" id="UP000323454">
    <property type="component" value="Unassembled WGS sequence"/>
</dbReference>
<dbReference type="Gene3D" id="3.90.25.10">
    <property type="entry name" value="UDP-galactose 4-epimerase, domain 1"/>
    <property type="match status" value="1"/>
</dbReference>
<reference evidence="7 8" key="2">
    <citation type="submission" date="2019-09" db="EMBL/GenBank/DDBJ databases">
        <authorList>
            <person name="Jin C."/>
        </authorList>
    </citation>
    <scope>NUCLEOTIDE SEQUENCE [LARGE SCALE GENOMIC DNA]</scope>
    <source>
        <strain evidence="7 8">AN110305</strain>
    </source>
</reference>
<name>A0A5B2XPW2_9PSEU</name>
<evidence type="ECO:0000259" key="6">
    <source>
        <dbReference type="Pfam" id="PF01370"/>
    </source>
</evidence>
<reference evidence="7 8" key="1">
    <citation type="submission" date="2019-09" db="EMBL/GenBank/DDBJ databases">
        <title>Goodfellowia gen. nov., a new genus of the Pseudonocardineae related to Actinoalloteichus, containing Goodfellowia coeruleoviolacea gen. nov., comb. nov. gen. nov., comb. nov.</title>
        <authorList>
            <person name="Labeda D."/>
        </authorList>
    </citation>
    <scope>NUCLEOTIDE SEQUENCE [LARGE SCALE GENOMIC DNA]</scope>
    <source>
        <strain evidence="7 8">AN110305</strain>
    </source>
</reference>
<dbReference type="InterPro" id="IPR001509">
    <property type="entry name" value="Epimerase_deHydtase"/>
</dbReference>
<dbReference type="InterPro" id="IPR036291">
    <property type="entry name" value="NAD(P)-bd_dom_sf"/>
</dbReference>
<comment type="pathway">
    <text evidence="1">Carbohydrate metabolism; galactose metabolism.</text>
</comment>
<dbReference type="PANTHER" id="PTHR43725:SF53">
    <property type="entry name" value="UDP-ARABINOSE 4-EPIMERASE 1"/>
    <property type="match status" value="1"/>
</dbReference>
<dbReference type="EMBL" id="VUOB01000010">
    <property type="protein sequence ID" value="KAA2264899.1"/>
    <property type="molecule type" value="Genomic_DNA"/>
</dbReference>
<protein>
    <recommendedName>
        <fullName evidence="3">UDP-glucose 4-epimerase</fullName>
    </recommendedName>
    <alternativeName>
        <fullName evidence="5">Galactowaldenase</fullName>
    </alternativeName>
    <alternativeName>
        <fullName evidence="4">UDP-galactose 4-epimerase</fullName>
    </alternativeName>
</protein>
<organism evidence="7 8">
    <name type="scientific">Solihabitans fulvus</name>
    <dbReference type="NCBI Taxonomy" id="1892852"/>
    <lineage>
        <taxon>Bacteria</taxon>
        <taxon>Bacillati</taxon>
        <taxon>Actinomycetota</taxon>
        <taxon>Actinomycetes</taxon>
        <taxon>Pseudonocardiales</taxon>
        <taxon>Pseudonocardiaceae</taxon>
        <taxon>Solihabitans</taxon>
    </lineage>
</organism>
<dbReference type="Gene3D" id="3.40.50.720">
    <property type="entry name" value="NAD(P)-binding Rossmann-like Domain"/>
    <property type="match status" value="1"/>
</dbReference>
<evidence type="ECO:0000256" key="3">
    <source>
        <dbReference type="ARBA" id="ARBA00018569"/>
    </source>
</evidence>
<comment type="similarity">
    <text evidence="2">Belongs to the NAD(P)-dependent epimerase/dehydratase family.</text>
</comment>
<dbReference type="OrthoDB" id="9779041at2"/>
<dbReference type="Pfam" id="PF01370">
    <property type="entry name" value="Epimerase"/>
    <property type="match status" value="1"/>
</dbReference>
<feature type="domain" description="NAD-dependent epimerase/dehydratase" evidence="6">
    <location>
        <begin position="3"/>
        <end position="238"/>
    </location>
</feature>
<evidence type="ECO:0000256" key="4">
    <source>
        <dbReference type="ARBA" id="ARBA00031367"/>
    </source>
</evidence>
<proteinExistence type="inferred from homology"/>
<dbReference type="SUPFAM" id="SSF51735">
    <property type="entry name" value="NAD(P)-binding Rossmann-fold domains"/>
    <property type="match status" value="1"/>
</dbReference>
<evidence type="ECO:0000256" key="5">
    <source>
        <dbReference type="ARBA" id="ARBA00033067"/>
    </source>
</evidence>
<keyword evidence="8" id="KW-1185">Reference proteome</keyword>
<comment type="caution">
    <text evidence="7">The sequence shown here is derived from an EMBL/GenBank/DDBJ whole genome shotgun (WGS) entry which is preliminary data.</text>
</comment>
<gene>
    <name evidence="7" type="ORF">F0L68_07485</name>
</gene>
<evidence type="ECO:0000313" key="8">
    <source>
        <dbReference type="Proteomes" id="UP000323454"/>
    </source>
</evidence>
<evidence type="ECO:0000256" key="2">
    <source>
        <dbReference type="ARBA" id="ARBA00007637"/>
    </source>
</evidence>
<evidence type="ECO:0000256" key="1">
    <source>
        <dbReference type="ARBA" id="ARBA00004947"/>
    </source>
</evidence>
<dbReference type="PANTHER" id="PTHR43725">
    <property type="entry name" value="UDP-GLUCOSE 4-EPIMERASE"/>
    <property type="match status" value="1"/>
</dbReference>